<proteinExistence type="predicted"/>
<evidence type="ECO:0000313" key="1">
    <source>
        <dbReference type="EMBL" id="MPM68648.1"/>
    </source>
</evidence>
<dbReference type="AlphaFoldDB" id="A0A645BU93"/>
<name>A0A645BU93_9ZZZZ</name>
<organism evidence="1">
    <name type="scientific">bioreactor metagenome</name>
    <dbReference type="NCBI Taxonomy" id="1076179"/>
    <lineage>
        <taxon>unclassified sequences</taxon>
        <taxon>metagenomes</taxon>
        <taxon>ecological metagenomes</taxon>
    </lineage>
</organism>
<comment type="caution">
    <text evidence="1">The sequence shown here is derived from an EMBL/GenBank/DDBJ whole genome shotgun (WGS) entry which is preliminary data.</text>
</comment>
<dbReference type="EMBL" id="VSSQ01022374">
    <property type="protein sequence ID" value="MPM68648.1"/>
    <property type="molecule type" value="Genomic_DNA"/>
</dbReference>
<reference evidence="1" key="1">
    <citation type="submission" date="2019-08" db="EMBL/GenBank/DDBJ databases">
        <authorList>
            <person name="Kucharzyk K."/>
            <person name="Murdoch R.W."/>
            <person name="Higgins S."/>
            <person name="Loffler F."/>
        </authorList>
    </citation>
    <scope>NUCLEOTIDE SEQUENCE</scope>
</reference>
<gene>
    <name evidence="1" type="ORF">SDC9_115582</name>
</gene>
<accession>A0A645BU93</accession>
<protein>
    <submittedName>
        <fullName evidence="1">Uncharacterized protein</fullName>
    </submittedName>
</protein>
<sequence>MPSGACRSDKVASAATSLADLKTLLETKLAEAQEEYFALSTYIESIDDPFIRMIVQDRYINALPWEQIAANIGGGNTANSVRNVHWRYFKRIKS</sequence>